<feature type="domain" description="RNase H type-1" evidence="1">
    <location>
        <begin position="1"/>
        <end position="98"/>
    </location>
</feature>
<evidence type="ECO:0000313" key="2">
    <source>
        <dbReference type="EMBL" id="KAJ8975159.1"/>
    </source>
</evidence>
<dbReference type="Proteomes" id="UP001162164">
    <property type="component" value="Unassembled WGS sequence"/>
</dbReference>
<sequence>MARFVIWRSGGLWENHRDRTSFCPGVICHRLATVFQGSKRENYTDLLGESVKSRLVLECKKTLNDLVSRNKVILTWVPGHSGVRENEEVDRLAREGSAMYPIGPEPILGIPYSMGVSAMKELLTKELKNSWHVTPGMRQAKAHIEGPSLKPTKWLLGMNRRDIKMVTGLLTGHCHLSRHLQLIRIAEDPECQWGLKG</sequence>
<evidence type="ECO:0000313" key="3">
    <source>
        <dbReference type="Proteomes" id="UP001162164"/>
    </source>
</evidence>
<organism evidence="2 3">
    <name type="scientific">Molorchus minor</name>
    <dbReference type="NCBI Taxonomy" id="1323400"/>
    <lineage>
        <taxon>Eukaryota</taxon>
        <taxon>Metazoa</taxon>
        <taxon>Ecdysozoa</taxon>
        <taxon>Arthropoda</taxon>
        <taxon>Hexapoda</taxon>
        <taxon>Insecta</taxon>
        <taxon>Pterygota</taxon>
        <taxon>Neoptera</taxon>
        <taxon>Endopterygota</taxon>
        <taxon>Coleoptera</taxon>
        <taxon>Polyphaga</taxon>
        <taxon>Cucujiformia</taxon>
        <taxon>Chrysomeloidea</taxon>
        <taxon>Cerambycidae</taxon>
        <taxon>Lamiinae</taxon>
        <taxon>Monochamini</taxon>
        <taxon>Molorchus</taxon>
    </lineage>
</organism>
<comment type="caution">
    <text evidence="2">The sequence shown here is derived from an EMBL/GenBank/DDBJ whole genome shotgun (WGS) entry which is preliminary data.</text>
</comment>
<dbReference type="InterPro" id="IPR036397">
    <property type="entry name" value="RNaseH_sf"/>
</dbReference>
<accession>A0ABQ9JC38</accession>
<dbReference type="EMBL" id="JAPWTJ010000865">
    <property type="protein sequence ID" value="KAJ8975159.1"/>
    <property type="molecule type" value="Genomic_DNA"/>
</dbReference>
<dbReference type="SUPFAM" id="SSF53098">
    <property type="entry name" value="Ribonuclease H-like"/>
    <property type="match status" value="1"/>
</dbReference>
<dbReference type="PROSITE" id="PS50879">
    <property type="entry name" value="RNASE_H_1"/>
    <property type="match status" value="1"/>
</dbReference>
<gene>
    <name evidence="2" type="ORF">NQ317_014533</name>
</gene>
<dbReference type="Pfam" id="PF00075">
    <property type="entry name" value="RNase_H"/>
    <property type="match status" value="1"/>
</dbReference>
<proteinExistence type="predicted"/>
<dbReference type="InterPro" id="IPR012337">
    <property type="entry name" value="RNaseH-like_sf"/>
</dbReference>
<evidence type="ECO:0000259" key="1">
    <source>
        <dbReference type="PROSITE" id="PS50879"/>
    </source>
</evidence>
<reference evidence="2" key="1">
    <citation type="journal article" date="2023" name="Insect Mol. Biol.">
        <title>Genome sequencing provides insights into the evolution of gene families encoding plant cell wall-degrading enzymes in longhorned beetles.</title>
        <authorList>
            <person name="Shin N.R."/>
            <person name="Okamura Y."/>
            <person name="Kirsch R."/>
            <person name="Pauchet Y."/>
        </authorList>
    </citation>
    <scope>NUCLEOTIDE SEQUENCE</scope>
    <source>
        <strain evidence="2">MMC_N1</strain>
    </source>
</reference>
<keyword evidence="3" id="KW-1185">Reference proteome</keyword>
<protein>
    <recommendedName>
        <fullName evidence="1">RNase H type-1 domain-containing protein</fullName>
    </recommendedName>
</protein>
<dbReference type="Gene3D" id="3.30.420.10">
    <property type="entry name" value="Ribonuclease H-like superfamily/Ribonuclease H"/>
    <property type="match status" value="1"/>
</dbReference>
<dbReference type="InterPro" id="IPR002156">
    <property type="entry name" value="RNaseH_domain"/>
</dbReference>
<name>A0ABQ9JC38_9CUCU</name>